<dbReference type="VEuPathDB" id="PiroplasmaDB:BEWA_054280"/>
<accession>L1LD62</accession>
<name>L1LD62_THEEQ</name>
<keyword evidence="3" id="KW-1185">Reference proteome</keyword>
<comment type="caution">
    <text evidence="2">The sequence shown here is derived from an EMBL/GenBank/DDBJ whole genome shotgun (WGS) entry which is preliminary data.</text>
</comment>
<feature type="compositionally biased region" description="Polar residues" evidence="1">
    <location>
        <begin position="423"/>
        <end position="466"/>
    </location>
</feature>
<dbReference type="KEGG" id="beq:BEWA_054280"/>
<dbReference type="EMBL" id="ACOU01000003">
    <property type="protein sequence ID" value="EKX73372.1"/>
    <property type="molecule type" value="Genomic_DNA"/>
</dbReference>
<organism evidence="2 3">
    <name type="scientific">Theileria equi strain WA</name>
    <dbReference type="NCBI Taxonomy" id="1537102"/>
    <lineage>
        <taxon>Eukaryota</taxon>
        <taxon>Sar</taxon>
        <taxon>Alveolata</taxon>
        <taxon>Apicomplexa</taxon>
        <taxon>Aconoidasida</taxon>
        <taxon>Piroplasmida</taxon>
        <taxon>Theileriidae</taxon>
        <taxon>Theileria</taxon>
    </lineage>
</organism>
<proteinExistence type="predicted"/>
<dbReference type="RefSeq" id="XP_004832824.1">
    <property type="nucleotide sequence ID" value="XM_004832767.1"/>
</dbReference>
<reference evidence="2 3" key="1">
    <citation type="journal article" date="2012" name="BMC Genomics">
        <title>Comparative genomic analysis and phylogenetic position of Theileria equi.</title>
        <authorList>
            <person name="Kappmeyer L.S."/>
            <person name="Thiagarajan M."/>
            <person name="Herndon D.R."/>
            <person name="Ramsay J.D."/>
            <person name="Caler E."/>
            <person name="Djikeng A."/>
            <person name="Gillespie J.J."/>
            <person name="Lau A.O."/>
            <person name="Roalson E.H."/>
            <person name="Silva J.C."/>
            <person name="Silva M.G."/>
            <person name="Suarez C.E."/>
            <person name="Ueti M.W."/>
            <person name="Nene V.M."/>
            <person name="Mealey R.H."/>
            <person name="Knowles D.P."/>
            <person name="Brayton K.A."/>
        </authorList>
    </citation>
    <scope>NUCLEOTIDE SEQUENCE [LARGE SCALE GENOMIC DNA]</scope>
    <source>
        <strain evidence="2 3">WA</strain>
    </source>
</reference>
<evidence type="ECO:0000313" key="3">
    <source>
        <dbReference type="Proteomes" id="UP000031512"/>
    </source>
</evidence>
<feature type="compositionally biased region" description="Basic and acidic residues" evidence="1">
    <location>
        <begin position="319"/>
        <end position="339"/>
    </location>
</feature>
<dbReference type="AlphaFoldDB" id="L1LD62"/>
<feature type="region of interest" description="Disordered" evidence="1">
    <location>
        <begin position="312"/>
        <end position="474"/>
    </location>
</feature>
<protein>
    <submittedName>
        <fullName evidence="2">Uncharacterized protein</fullName>
    </submittedName>
</protein>
<sequence>MAEDQGITIELKENKNANNKDHTYQANTADGGTVTITVTNSNEPRGSNFLKYTHTKNGGQQFTLAKVQGDGSQKIEGIPHSGSDKKVTSVSAYYWKHENNGGLPKKALLVEVAYTGDGTRYYKNDKGNEWVEHNLQDGGLLEKTLYDLNCYRNNAVTLDLTKDAYGTGGGQPCCDGHKGSSRITVASIPVNHKHVGSKTLMAYSYTISSEKLAAIKLADSGKKNRKRITLSGQQFPLSGVDSISALYSNDKKEPILVYLNKGNGDQDSGWYKPATSGGDTWTKAPELQTVLPENINDCKHWNALVGVLRNSGGDNNLQECKEDKPELEKQESLEQRSEELGEGQESARGSQQPGSPSIDGSGDAGDSAPSGVGSAGIPGPPSEEGKDGDSGESGNPPTDNQGDGAPAPQPQQATGGSSGGGSTLPTSDHTEAQPTSQTVTAETTVPSGESASQSTSEGTPNTNAEVTTADIPPV</sequence>
<evidence type="ECO:0000313" key="2">
    <source>
        <dbReference type="EMBL" id="EKX73372.1"/>
    </source>
</evidence>
<evidence type="ECO:0000256" key="1">
    <source>
        <dbReference type="SAM" id="MobiDB-lite"/>
    </source>
</evidence>
<dbReference type="GeneID" id="15802979"/>
<gene>
    <name evidence="2" type="ORF">BEWA_054280</name>
</gene>
<feature type="compositionally biased region" description="Low complexity" evidence="1">
    <location>
        <begin position="349"/>
        <end position="372"/>
    </location>
</feature>
<dbReference type="Proteomes" id="UP000031512">
    <property type="component" value="Unassembled WGS sequence"/>
</dbReference>